<dbReference type="GO" id="GO:0000908">
    <property type="term" value="F:taurine dioxygenase activity"/>
    <property type="evidence" value="ECO:0007669"/>
    <property type="project" value="TreeGrafter"/>
</dbReference>
<keyword evidence="3 7" id="KW-0223">Dioxygenase</keyword>
<sequence length="285" mass="31846">MTARDGVTSSTDVQVRPLSSALGAEVIGIDANTASDAEVDRVRDIWHEYQVVLLRNQQLGEDEQASFGRRFGRGSLSGGHNKVFEGDNEGVVYVTNVVDKSAPVGILPDGEMQFHSDQCHQEMPSKGTMLYAIEVPTMGGDTRFANAYRAYETLSDEMKARIADLKAVNIYDYAANPTQRGQPREGVPSHTHPVVRTHPITGRKALFVNRLMTARIEGMGPDESEALLTTLFDHQEQPQFIYDHKWQPGDMLIWDNRCVLHARTDFDPGQRRRLRRVTLPGEAVI</sequence>
<dbReference type="InterPro" id="IPR042098">
    <property type="entry name" value="TauD-like_sf"/>
</dbReference>
<dbReference type="Proteomes" id="UP000311469">
    <property type="component" value="Chromosome cSF2"/>
</dbReference>
<dbReference type="EMBL" id="CP041017">
    <property type="protein sequence ID" value="QDC39633.1"/>
    <property type="molecule type" value="Genomic_DNA"/>
</dbReference>
<accession>A0A5B8CK89</accession>
<dbReference type="SUPFAM" id="SSF51197">
    <property type="entry name" value="Clavaminate synthase-like"/>
    <property type="match status" value="1"/>
</dbReference>
<evidence type="ECO:0000259" key="6">
    <source>
        <dbReference type="Pfam" id="PF02668"/>
    </source>
</evidence>
<dbReference type="Pfam" id="PF02668">
    <property type="entry name" value="TauD"/>
    <property type="match status" value="1"/>
</dbReference>
<dbReference type="GO" id="GO:0046872">
    <property type="term" value="F:metal ion binding"/>
    <property type="evidence" value="ECO:0007669"/>
    <property type="project" value="UniProtKB-KW"/>
</dbReference>
<dbReference type="RefSeq" id="WP_140043223.1">
    <property type="nucleotide sequence ID" value="NZ_CP041017.1"/>
</dbReference>
<keyword evidence="4" id="KW-0560">Oxidoreductase</keyword>
<comment type="similarity">
    <text evidence="1">Belongs to the TfdA dioxygenase family.</text>
</comment>
<evidence type="ECO:0000313" key="8">
    <source>
        <dbReference type="Proteomes" id="UP000311469"/>
    </source>
</evidence>
<evidence type="ECO:0000313" key="7">
    <source>
        <dbReference type="EMBL" id="QDC39633.1"/>
    </source>
</evidence>
<gene>
    <name evidence="7" type="ORF">FIL70_20800</name>
</gene>
<organism evidence="7 8">
    <name type="scientific">Sphingobium fuliginis ATCC 27551</name>
    <dbReference type="NCBI Taxonomy" id="1208342"/>
    <lineage>
        <taxon>Bacteria</taxon>
        <taxon>Pseudomonadati</taxon>
        <taxon>Pseudomonadota</taxon>
        <taxon>Alphaproteobacteria</taxon>
        <taxon>Sphingomonadales</taxon>
        <taxon>Sphingomonadaceae</taxon>
        <taxon>Sphingobium</taxon>
    </lineage>
</organism>
<name>A0A5B8CK89_SPHSA</name>
<dbReference type="KEGG" id="sufl:FIL70_20800"/>
<keyword evidence="5" id="KW-0408">Iron</keyword>
<dbReference type="InterPro" id="IPR051323">
    <property type="entry name" value="AtsK-like"/>
</dbReference>
<evidence type="ECO:0000256" key="1">
    <source>
        <dbReference type="ARBA" id="ARBA00005896"/>
    </source>
</evidence>
<dbReference type="PANTHER" id="PTHR30468">
    <property type="entry name" value="ALPHA-KETOGLUTARATE-DEPENDENT SULFONATE DIOXYGENASE"/>
    <property type="match status" value="1"/>
</dbReference>
<keyword evidence="2" id="KW-0479">Metal-binding</keyword>
<feature type="domain" description="TauD/TfdA-like" evidence="6">
    <location>
        <begin position="14"/>
        <end position="278"/>
    </location>
</feature>
<dbReference type="Gene3D" id="3.60.130.10">
    <property type="entry name" value="Clavaminate synthase-like"/>
    <property type="match status" value="1"/>
</dbReference>
<reference evidence="7 8" key="1">
    <citation type="submission" date="2019-06" db="EMBL/GenBank/DDBJ databases">
        <title>Genome organization and adaptive potential of archetypical organophosphate degarding Sphingobium fuliginis ATCC 27551.</title>
        <authorList>
            <person name="Sarwar A."/>
            <person name="Parthasarathy S."/>
            <person name="Singh C."/>
            <person name="Siddavattam D."/>
        </authorList>
    </citation>
    <scope>NUCLEOTIDE SEQUENCE [LARGE SCALE GENOMIC DNA]</scope>
    <source>
        <strain evidence="7 8">ATCC 27551</strain>
    </source>
</reference>
<evidence type="ECO:0000256" key="2">
    <source>
        <dbReference type="ARBA" id="ARBA00022723"/>
    </source>
</evidence>
<evidence type="ECO:0000256" key="3">
    <source>
        <dbReference type="ARBA" id="ARBA00022964"/>
    </source>
</evidence>
<dbReference type="GO" id="GO:0005737">
    <property type="term" value="C:cytoplasm"/>
    <property type="evidence" value="ECO:0007669"/>
    <property type="project" value="TreeGrafter"/>
</dbReference>
<evidence type="ECO:0000256" key="4">
    <source>
        <dbReference type="ARBA" id="ARBA00023002"/>
    </source>
</evidence>
<dbReference type="GO" id="GO:0006790">
    <property type="term" value="P:sulfur compound metabolic process"/>
    <property type="evidence" value="ECO:0007669"/>
    <property type="project" value="TreeGrafter"/>
</dbReference>
<dbReference type="InterPro" id="IPR003819">
    <property type="entry name" value="TauD/TfdA-like"/>
</dbReference>
<proteinExistence type="inferred from homology"/>
<dbReference type="PANTHER" id="PTHR30468:SF1">
    <property type="entry name" value="ALPHA-KETOGLUTARATE-DEPENDENT SULFONATE DIOXYGENASE"/>
    <property type="match status" value="1"/>
</dbReference>
<protein>
    <submittedName>
        <fullName evidence="7">TauD/TfdA family dioxygenase</fullName>
    </submittedName>
</protein>
<evidence type="ECO:0000256" key="5">
    <source>
        <dbReference type="ARBA" id="ARBA00023004"/>
    </source>
</evidence>
<dbReference type="AlphaFoldDB" id="A0A5B8CK89"/>